<keyword evidence="1" id="KW-0596">Phosphopantetheine</keyword>
<dbReference type="InterPro" id="IPR001242">
    <property type="entry name" value="Condensation_dom"/>
</dbReference>
<dbReference type="SUPFAM" id="SSF52777">
    <property type="entry name" value="CoA-dependent acyltransferases"/>
    <property type="match status" value="3"/>
</dbReference>
<sequence>MASFEEWKTYLEGYIPCFFPILSDSEDADSRTSASVSVILAEPYCRLTSFSNDRAVDVATVLCVAWGVVLKAYTGQDLACFAVSKPNIRPCRINFTSDTVVSDVVSAFQRASDEEADLLEIPVSHLSQDDRFLATEFFNTCILCPIQGSQVSCETNVTGANCDTLTQFDIVISCDVEESIARIILTYQTALLRKEQAIAVVNTLKRAVSEIITGQDRFEQFCLLNAEERSQMNLRNMRLSDSSDARIQALICERCHRTPSALAVCAWDGNFSYEELNGLSIGLMHYLGDLGIGPEVFVPILFEKSRWAIIAMLGVMNAGGAFVLLDPAHPQERLRSICDKISARLIVSSSQQAELAARLVGHVVNVGDEATTARMDRHMGEDDFMDCIAAPQNALYAVFTSGSTGTPKGVVNNHSSFLAAIPTYLESLELNENSRVFQFASYAFDVTIFDTLMTLVAGGCVCVPSNTDRSSDLTNAIQHFGATHLSLTPTVARILDPRDVSTLQTIVLGGERPAPNEVCRWVDHVRVVQVYGASECAIMSIQCTSGPSSNIRTTNYDTGSGYWVVDPRNHEQLQPVGAVGELIVEGPVVGREYLDDPTQTSETFIEAPTWLRELRGRSSTVYKSGDLVRFAADGSIQFVCRKNMQVKLRGQRIELGEVEHHLKLAIPSAPHCIAELITIPDASRPPMLMAFVLSGTDAGTDSITAGRNATSDTVFAEPTPTFRSQIPSILSIMHKALPSYMVPSTILPLNILPLTGTDKINRKLLRQLAAGLSRAELERYQPQKRTYRTPINDTEKVLQKSFAYVLNLSVDEVGADDNFFSLGGDSLTAMKMVAMARKAKFSLTVQSIFDHPQLSELALHAKVVTVENEDYPQPFALVTGKKQSIIRDAARQCHLPSRVIEDVYPCTQLQKGLLAETLRDPAAFIASIELPLRRGIDIDRLRHAWTAVAKANPILRTRMILSTSYELLQVVVQEDIPWIVSDHSKCQELVGIGRPLVQLVLRHPPEGAEGPTKLFLNIHHAIYDGYTLPLMFSQLNSAYYGGILAPRPVSPFIRYLTMMPDGTDYWHSLCEGLKTPSFPVLPHESYRPSPDSKETHTVAVSSPRAKEYTPNTYVRLAWAITQAHQQSLSDVFYGTVISGRNASVDKIESMTIPTVATIPCRLTLNVRSTVQKTLGGIQDVATKGIPYEQVGLAEIGRLGEYAAHACSFQTLLVMQPAVKQDGNDLFDVPTSGANYRADATYAINLFCELEQEQLRVTVLYDERIVPRLKMQEMLDNLSQTMHAIHTAPTSLIGDVLNLLGQTKNNSA</sequence>
<dbReference type="Gene3D" id="3.40.50.980">
    <property type="match status" value="2"/>
</dbReference>
<dbReference type="Pfam" id="PF00668">
    <property type="entry name" value="Condensation"/>
    <property type="match status" value="1"/>
</dbReference>
<dbReference type="Pfam" id="PF00550">
    <property type="entry name" value="PP-binding"/>
    <property type="match status" value="1"/>
</dbReference>
<name>G9FM50_9HYPO</name>
<keyword evidence="2" id="KW-0597">Phosphoprotein</keyword>
<protein>
    <submittedName>
        <fullName evidence="6">Lysergyl peptide synthetase subunit 2 LPS2</fullName>
    </submittedName>
</protein>
<dbReference type="GO" id="GO:0031177">
    <property type="term" value="F:phosphopantetheine binding"/>
    <property type="evidence" value="ECO:0007669"/>
    <property type="project" value="TreeGrafter"/>
</dbReference>
<dbReference type="PANTHER" id="PTHR45527">
    <property type="entry name" value="NONRIBOSOMAL PEPTIDE SYNTHETASE"/>
    <property type="match status" value="1"/>
</dbReference>
<dbReference type="PROSITE" id="PS50075">
    <property type="entry name" value="CARRIER"/>
    <property type="match status" value="1"/>
</dbReference>
<gene>
    <name evidence="6" type="primary">lpsB</name>
</gene>
<dbReference type="PROSITE" id="PS00012">
    <property type="entry name" value="PHOSPHOPANTETHEINE"/>
    <property type="match status" value="1"/>
</dbReference>
<dbReference type="GO" id="GO:0043041">
    <property type="term" value="P:amino acid activation for nonribosomal peptide biosynthetic process"/>
    <property type="evidence" value="ECO:0007669"/>
    <property type="project" value="TreeGrafter"/>
</dbReference>
<evidence type="ECO:0000256" key="1">
    <source>
        <dbReference type="ARBA" id="ARBA00022450"/>
    </source>
</evidence>
<evidence type="ECO:0000256" key="4">
    <source>
        <dbReference type="ARBA" id="ARBA00029454"/>
    </source>
</evidence>
<dbReference type="InterPro" id="IPR006162">
    <property type="entry name" value="Ppantetheine_attach_site"/>
</dbReference>
<dbReference type="SMART" id="SM01294">
    <property type="entry name" value="PKS_PP_betabranch"/>
    <property type="match status" value="1"/>
</dbReference>
<dbReference type="SUPFAM" id="SSF47336">
    <property type="entry name" value="ACP-like"/>
    <property type="match status" value="1"/>
</dbReference>
<keyword evidence="3" id="KW-0436">Ligase</keyword>
<dbReference type="CDD" id="cd19545">
    <property type="entry name" value="FUM14_C_NRPS-like"/>
    <property type="match status" value="1"/>
</dbReference>
<dbReference type="PANTHER" id="PTHR45527:SF3">
    <property type="entry name" value="SIDEROPHORE SYNTHETASE (EUROFUNG)"/>
    <property type="match status" value="1"/>
</dbReference>
<evidence type="ECO:0000256" key="2">
    <source>
        <dbReference type="ARBA" id="ARBA00022553"/>
    </source>
</evidence>
<dbReference type="InterPro" id="IPR023213">
    <property type="entry name" value="CAT-like_dom_sf"/>
</dbReference>
<feature type="domain" description="Carrier" evidence="5">
    <location>
        <begin position="789"/>
        <end position="865"/>
    </location>
</feature>
<dbReference type="Gene3D" id="1.10.1200.10">
    <property type="entry name" value="ACP-like"/>
    <property type="match status" value="1"/>
</dbReference>
<dbReference type="CDD" id="cd05918">
    <property type="entry name" value="A_NRPS_SidN3_like"/>
    <property type="match status" value="1"/>
</dbReference>
<dbReference type="FunFam" id="1.10.1200.10:FF:000005">
    <property type="entry name" value="Nonribosomal peptide synthetase 1"/>
    <property type="match status" value="1"/>
</dbReference>
<dbReference type="EMBL" id="JN182229">
    <property type="protein sequence ID" value="AEV21228.1"/>
    <property type="molecule type" value="Genomic_DNA"/>
</dbReference>
<dbReference type="GO" id="GO:0016874">
    <property type="term" value="F:ligase activity"/>
    <property type="evidence" value="ECO:0007669"/>
    <property type="project" value="UniProtKB-KW"/>
</dbReference>
<dbReference type="FunFam" id="3.30.300.30:FF:000015">
    <property type="entry name" value="Nonribosomal peptide synthase SidD"/>
    <property type="match status" value="1"/>
</dbReference>
<accession>G9FM50</accession>
<dbReference type="InterPro" id="IPR010071">
    <property type="entry name" value="AA_adenyl_dom"/>
</dbReference>
<dbReference type="NCBIfam" id="TIGR01733">
    <property type="entry name" value="AA-adenyl-dom"/>
    <property type="match status" value="1"/>
</dbReference>
<dbReference type="InterPro" id="IPR009081">
    <property type="entry name" value="PP-bd_ACP"/>
</dbReference>
<dbReference type="GO" id="GO:0005737">
    <property type="term" value="C:cytoplasm"/>
    <property type="evidence" value="ECO:0007669"/>
    <property type="project" value="TreeGrafter"/>
</dbReference>
<dbReference type="GO" id="GO:0044550">
    <property type="term" value="P:secondary metabolite biosynthetic process"/>
    <property type="evidence" value="ECO:0007669"/>
    <property type="project" value="TreeGrafter"/>
</dbReference>
<reference evidence="6" key="1">
    <citation type="submission" date="2011-06" db="EMBL/GenBank/DDBJ databases">
        <title>The genome sequence of Periglandula ipomoeae lasaF13.</title>
        <authorList>
            <person name="Florea S."/>
            <person name="Johnson R.D."/>
            <person name="Panaccione D.G."/>
            <person name="Voisey C.R."/>
            <person name="Schardl C.L."/>
        </authorList>
    </citation>
    <scope>NUCLEOTIDE SEQUENCE</scope>
    <source>
        <strain evidence="6">LasaF13</strain>
    </source>
</reference>
<dbReference type="Gene3D" id="3.30.559.30">
    <property type="entry name" value="Nonribosomal peptide synthetase, condensation domain"/>
    <property type="match status" value="2"/>
</dbReference>
<evidence type="ECO:0000259" key="5">
    <source>
        <dbReference type="PROSITE" id="PS50075"/>
    </source>
</evidence>
<dbReference type="Gene3D" id="2.30.38.10">
    <property type="entry name" value="Luciferase, Domain 3"/>
    <property type="match status" value="1"/>
</dbReference>
<dbReference type="InterPro" id="IPR000873">
    <property type="entry name" value="AMP-dep_synth/lig_dom"/>
</dbReference>
<dbReference type="SUPFAM" id="SSF56801">
    <property type="entry name" value="Acetyl-CoA synthetase-like"/>
    <property type="match status" value="1"/>
</dbReference>
<dbReference type="Gene3D" id="3.30.559.10">
    <property type="entry name" value="Chloramphenicol acetyltransferase-like domain"/>
    <property type="match status" value="1"/>
</dbReference>
<evidence type="ECO:0000256" key="3">
    <source>
        <dbReference type="ARBA" id="ARBA00022598"/>
    </source>
</evidence>
<dbReference type="InterPro" id="IPR045851">
    <property type="entry name" value="AMP-bd_C_sf"/>
</dbReference>
<organism evidence="6">
    <name type="scientific">Periglandula ipomoeae</name>
    <dbReference type="NCBI Taxonomy" id="1037530"/>
    <lineage>
        <taxon>Eukaryota</taxon>
        <taxon>Fungi</taxon>
        <taxon>Dikarya</taxon>
        <taxon>Ascomycota</taxon>
        <taxon>Pezizomycotina</taxon>
        <taxon>Sordariomycetes</taxon>
        <taxon>Hypocreomycetidae</taxon>
        <taxon>Hypocreales</taxon>
        <taxon>Clavicipitaceae</taxon>
        <taxon>Periglandula</taxon>
    </lineage>
</organism>
<comment type="similarity">
    <text evidence="4">Belongs to the NRP synthetase family.</text>
</comment>
<dbReference type="Pfam" id="PF00501">
    <property type="entry name" value="AMP-binding"/>
    <property type="match status" value="1"/>
</dbReference>
<dbReference type="InterPro" id="IPR036736">
    <property type="entry name" value="ACP-like_sf"/>
</dbReference>
<dbReference type="Gene3D" id="3.30.300.30">
    <property type="match status" value="1"/>
</dbReference>
<evidence type="ECO:0000313" key="6">
    <source>
        <dbReference type="EMBL" id="AEV21228.1"/>
    </source>
</evidence>
<dbReference type="FunFam" id="3.40.50.12780:FF:000014">
    <property type="entry name" value="Nonribosomal peptide synthetase 1"/>
    <property type="match status" value="1"/>
</dbReference>
<proteinExistence type="inferred from homology"/>